<organism evidence="1">
    <name type="scientific">Solanum chacoense</name>
    <name type="common">Chaco potato</name>
    <dbReference type="NCBI Taxonomy" id="4108"/>
    <lineage>
        <taxon>Eukaryota</taxon>
        <taxon>Viridiplantae</taxon>
        <taxon>Streptophyta</taxon>
        <taxon>Embryophyta</taxon>
        <taxon>Tracheophyta</taxon>
        <taxon>Spermatophyta</taxon>
        <taxon>Magnoliopsida</taxon>
        <taxon>eudicotyledons</taxon>
        <taxon>Gunneridae</taxon>
        <taxon>Pentapetalae</taxon>
        <taxon>asterids</taxon>
        <taxon>lamiids</taxon>
        <taxon>Solanales</taxon>
        <taxon>Solanaceae</taxon>
        <taxon>Solanoideae</taxon>
        <taxon>Solaneae</taxon>
        <taxon>Solanum</taxon>
    </lineage>
</organism>
<name>A0A0V0GKG5_SOLCH</name>
<proteinExistence type="predicted"/>
<evidence type="ECO:0000313" key="1">
    <source>
        <dbReference type="EMBL" id="JAP08620.1"/>
    </source>
</evidence>
<reference evidence="1" key="1">
    <citation type="submission" date="2015-12" db="EMBL/GenBank/DDBJ databases">
        <title>Gene expression during late stages of embryo sac development: a critical building block for successful pollen-pistil interactions.</title>
        <authorList>
            <person name="Liu Y."/>
            <person name="Joly V."/>
            <person name="Sabar M."/>
            <person name="Matton D.P."/>
        </authorList>
    </citation>
    <scope>NUCLEOTIDE SEQUENCE</scope>
</reference>
<sequence length="70" mass="8177">MQSYRLQQSFNYEHHSCQAKEIMYSSINTIKKMMSVQHFAKRSPNLFPISTSPSCETPDPPCNDHFHLCQ</sequence>
<dbReference type="AlphaFoldDB" id="A0A0V0GKG5"/>
<dbReference type="EMBL" id="GEDG01036588">
    <property type="protein sequence ID" value="JAP08620.1"/>
    <property type="molecule type" value="Transcribed_RNA"/>
</dbReference>
<feature type="non-terminal residue" evidence="1">
    <location>
        <position position="70"/>
    </location>
</feature>
<accession>A0A0V0GKG5</accession>
<protein>
    <submittedName>
        <fullName evidence="1">Putative ovule protein</fullName>
    </submittedName>
</protein>